<feature type="compositionally biased region" description="Polar residues" evidence="1">
    <location>
        <begin position="351"/>
        <end position="362"/>
    </location>
</feature>
<proteinExistence type="predicted"/>
<dbReference type="AlphaFoldDB" id="A0A366DJT6"/>
<comment type="caution">
    <text evidence="3">The sequence shown here is derived from an EMBL/GenBank/DDBJ whole genome shotgun (WGS) entry which is preliminary data.</text>
</comment>
<dbReference type="Proteomes" id="UP000252586">
    <property type="component" value="Unassembled WGS sequence"/>
</dbReference>
<keyword evidence="2" id="KW-0472">Membrane</keyword>
<evidence type="ECO:0000313" key="4">
    <source>
        <dbReference type="Proteomes" id="UP000252586"/>
    </source>
</evidence>
<evidence type="ECO:0000256" key="2">
    <source>
        <dbReference type="SAM" id="Phobius"/>
    </source>
</evidence>
<accession>A0A366DJT6</accession>
<feature type="compositionally biased region" description="Basic and acidic residues" evidence="1">
    <location>
        <begin position="363"/>
        <end position="373"/>
    </location>
</feature>
<keyword evidence="2" id="KW-0812">Transmembrane</keyword>
<dbReference type="EMBL" id="QNRE01000006">
    <property type="protein sequence ID" value="RBO90286.1"/>
    <property type="molecule type" value="Genomic_DNA"/>
</dbReference>
<keyword evidence="2" id="KW-1133">Transmembrane helix</keyword>
<dbReference type="OrthoDB" id="4507762at2"/>
<evidence type="ECO:0000256" key="1">
    <source>
        <dbReference type="SAM" id="MobiDB-lite"/>
    </source>
</evidence>
<name>A0A366DJT6_9NOCA</name>
<feature type="region of interest" description="Disordered" evidence="1">
    <location>
        <begin position="41"/>
        <end position="64"/>
    </location>
</feature>
<sequence length="442" mass="46431">MVGDGGSGRSKRIDAWTTGLVCVSIVAGGVIVGGFLHDPEPELTTAPPTTTTIAPQPEPEHTYRTPPVVYPTEIPGCETVDPPGDDQAFGWMSVDAFGYDNPEFPWFSARKAMAMSTALREALPDGVVVGFGPLEDSLLFGPIVAGPEGTSFGDFTDARATVWRGENAGSLWVTVRQSAEPIPPCVAGVLDERRTLADGTVVDTHDTWSEVDGVRTLSRHAVVYLPDGSVVGANADDRPGDEQPTGTVPLTVEELVALATLPELRVSAPVPPGTPDAPEKCSLSVDDAPEIEEAAARRLNEALARVPVSGLVFDHPLGDLRPTVFSGGLCQSVRVGVEGQQSRLTVTVATGQELPSDSASSSPEDRKTVRRSADGSVLETEESRSSVVRESGTATSNIRRTVTVTHPSGTRIRVSSDAEGPVEPVAMEQLEAIATAPGLEVS</sequence>
<feature type="transmembrane region" description="Helical" evidence="2">
    <location>
        <begin position="15"/>
        <end position="36"/>
    </location>
</feature>
<feature type="compositionally biased region" description="Polar residues" evidence="1">
    <location>
        <begin position="392"/>
        <end position="408"/>
    </location>
</feature>
<feature type="compositionally biased region" description="Low complexity" evidence="1">
    <location>
        <begin position="42"/>
        <end position="55"/>
    </location>
</feature>
<protein>
    <submittedName>
        <fullName evidence="3">Uncharacterized protein</fullName>
    </submittedName>
</protein>
<evidence type="ECO:0000313" key="3">
    <source>
        <dbReference type="EMBL" id="RBO90286.1"/>
    </source>
</evidence>
<keyword evidence="4" id="KW-1185">Reference proteome</keyword>
<gene>
    <name evidence="3" type="ORF">DFR74_106171</name>
</gene>
<organism evidence="3 4">
    <name type="scientific">Nocardia puris</name>
    <dbReference type="NCBI Taxonomy" id="208602"/>
    <lineage>
        <taxon>Bacteria</taxon>
        <taxon>Bacillati</taxon>
        <taxon>Actinomycetota</taxon>
        <taxon>Actinomycetes</taxon>
        <taxon>Mycobacteriales</taxon>
        <taxon>Nocardiaceae</taxon>
        <taxon>Nocardia</taxon>
    </lineage>
</organism>
<reference evidence="3 4" key="1">
    <citation type="submission" date="2018-06" db="EMBL/GenBank/DDBJ databases">
        <title>Genomic Encyclopedia of Type Strains, Phase IV (KMG-IV): sequencing the most valuable type-strain genomes for metagenomic binning, comparative biology and taxonomic classification.</title>
        <authorList>
            <person name="Goeker M."/>
        </authorList>
    </citation>
    <scope>NUCLEOTIDE SEQUENCE [LARGE SCALE GENOMIC DNA]</scope>
    <source>
        <strain evidence="3 4">DSM 44599</strain>
    </source>
</reference>
<feature type="region of interest" description="Disordered" evidence="1">
    <location>
        <begin position="351"/>
        <end position="421"/>
    </location>
</feature>